<keyword evidence="1" id="KW-0678">Repressor</keyword>
<dbReference type="PROSITE" id="PS50937">
    <property type="entry name" value="HTH_MERR_2"/>
    <property type="match status" value="1"/>
</dbReference>
<dbReference type="CDD" id="cd01106">
    <property type="entry name" value="HTH_TipAL-Mta"/>
    <property type="match status" value="1"/>
</dbReference>
<evidence type="ECO:0000259" key="5">
    <source>
        <dbReference type="PROSITE" id="PS50937"/>
    </source>
</evidence>
<keyword evidence="3" id="KW-0238">DNA-binding</keyword>
<comment type="caution">
    <text evidence="6">The sequence shown here is derived from an EMBL/GenBank/DDBJ whole genome shotgun (WGS) entry which is preliminary data.</text>
</comment>
<gene>
    <name evidence="6" type="ORF">DI603_13880</name>
</gene>
<dbReference type="SUPFAM" id="SSF46955">
    <property type="entry name" value="Putative DNA-binding domain"/>
    <property type="match status" value="1"/>
</dbReference>
<dbReference type="Gene3D" id="1.10.490.50">
    <property type="entry name" value="Antibiotic binding domain of TipA-like multidrug resistance regulators"/>
    <property type="match status" value="1"/>
</dbReference>
<dbReference type="GO" id="GO:0003677">
    <property type="term" value="F:DNA binding"/>
    <property type="evidence" value="ECO:0007669"/>
    <property type="project" value="UniProtKB-KW"/>
</dbReference>
<evidence type="ECO:0000256" key="2">
    <source>
        <dbReference type="ARBA" id="ARBA00023015"/>
    </source>
</evidence>
<dbReference type="Proteomes" id="UP000249633">
    <property type="component" value="Unassembled WGS sequence"/>
</dbReference>
<dbReference type="AlphaFoldDB" id="A0A2W5DMM4"/>
<evidence type="ECO:0000256" key="1">
    <source>
        <dbReference type="ARBA" id="ARBA00022491"/>
    </source>
</evidence>
<proteinExistence type="predicted"/>
<dbReference type="PANTHER" id="PTHR30204">
    <property type="entry name" value="REDOX-CYCLING DRUG-SENSING TRANSCRIPTIONAL ACTIVATOR SOXR"/>
    <property type="match status" value="1"/>
</dbReference>
<protein>
    <recommendedName>
        <fullName evidence="5">HTH merR-type domain-containing protein</fullName>
    </recommendedName>
</protein>
<dbReference type="Pfam" id="PF07739">
    <property type="entry name" value="TipAS"/>
    <property type="match status" value="1"/>
</dbReference>
<dbReference type="InterPro" id="IPR047057">
    <property type="entry name" value="MerR_fam"/>
</dbReference>
<organism evidence="6 7">
    <name type="scientific">Roseateles depolymerans</name>
    <dbReference type="NCBI Taxonomy" id="76731"/>
    <lineage>
        <taxon>Bacteria</taxon>
        <taxon>Pseudomonadati</taxon>
        <taxon>Pseudomonadota</taxon>
        <taxon>Betaproteobacteria</taxon>
        <taxon>Burkholderiales</taxon>
        <taxon>Sphaerotilaceae</taxon>
        <taxon>Roseateles</taxon>
    </lineage>
</organism>
<dbReference type="PROSITE" id="PS00552">
    <property type="entry name" value="HTH_MERR_1"/>
    <property type="match status" value="1"/>
</dbReference>
<dbReference type="InterPro" id="IPR012925">
    <property type="entry name" value="TipAS_dom"/>
</dbReference>
<dbReference type="Gene3D" id="1.10.1660.10">
    <property type="match status" value="1"/>
</dbReference>
<evidence type="ECO:0000256" key="4">
    <source>
        <dbReference type="ARBA" id="ARBA00023163"/>
    </source>
</evidence>
<sequence length="314" mass="35046">MQASGATPSGRWRPAFPSGCGQNARAQRCEASLGAYPSFVSRLARGHSGHNATCCRRVNGPYTVGELAKRAGLTVRTLHHYEQLGLLRPSGRSEAGYRRYGEADVLRLHRVLALRDAGLALKDIVPLLDSQAPPPLAELLATQITQLEAELLTREHLLQTLRNAARRLQFQGDGGDAVQVLLDVMALRRVQERHFSPEQLRAMRRRWEALPEAERDAVEAEWPQLIRQAQAALDAGTDPAAPAVQQIVRRWRALQQRFMELVPEGMSAHVQRMYEQEPEIARQSGISPELMAYLRRSRDTLPELNTPGAPDEQP</sequence>
<dbReference type="InterPro" id="IPR000551">
    <property type="entry name" value="MerR-type_HTH_dom"/>
</dbReference>
<dbReference type="InterPro" id="IPR009061">
    <property type="entry name" value="DNA-bd_dom_put_sf"/>
</dbReference>
<evidence type="ECO:0000313" key="7">
    <source>
        <dbReference type="Proteomes" id="UP000249633"/>
    </source>
</evidence>
<dbReference type="InterPro" id="IPR036244">
    <property type="entry name" value="TipA-like_antibiotic-bd"/>
</dbReference>
<dbReference type="PRINTS" id="PR00040">
    <property type="entry name" value="HTHMERR"/>
</dbReference>
<reference evidence="6 7" key="1">
    <citation type="submission" date="2017-08" db="EMBL/GenBank/DDBJ databases">
        <title>Infants hospitalized years apart are colonized by the same room-sourced microbial strains.</title>
        <authorList>
            <person name="Brooks B."/>
            <person name="Olm M.R."/>
            <person name="Firek B.A."/>
            <person name="Baker R."/>
            <person name="Thomas B.C."/>
            <person name="Morowitz M.J."/>
            <person name="Banfield J.F."/>
        </authorList>
    </citation>
    <scope>NUCLEOTIDE SEQUENCE [LARGE SCALE GENOMIC DNA]</scope>
    <source>
        <strain evidence="6">S2_012_000_R2_81</strain>
    </source>
</reference>
<dbReference type="EMBL" id="QFOD01000012">
    <property type="protein sequence ID" value="PZP31014.1"/>
    <property type="molecule type" value="Genomic_DNA"/>
</dbReference>
<dbReference type="PANTHER" id="PTHR30204:SF69">
    <property type="entry name" value="MERR-FAMILY TRANSCRIPTIONAL REGULATOR"/>
    <property type="match status" value="1"/>
</dbReference>
<accession>A0A2W5DMM4</accession>
<feature type="domain" description="HTH merR-type" evidence="5">
    <location>
        <begin position="61"/>
        <end position="130"/>
    </location>
</feature>
<evidence type="ECO:0000256" key="3">
    <source>
        <dbReference type="ARBA" id="ARBA00023125"/>
    </source>
</evidence>
<dbReference type="SMART" id="SM00422">
    <property type="entry name" value="HTH_MERR"/>
    <property type="match status" value="1"/>
</dbReference>
<evidence type="ECO:0000313" key="6">
    <source>
        <dbReference type="EMBL" id="PZP31014.1"/>
    </source>
</evidence>
<dbReference type="Pfam" id="PF13411">
    <property type="entry name" value="MerR_1"/>
    <property type="match status" value="1"/>
</dbReference>
<keyword evidence="4" id="KW-0804">Transcription</keyword>
<name>A0A2W5DMM4_9BURK</name>
<dbReference type="GO" id="GO:0003700">
    <property type="term" value="F:DNA-binding transcription factor activity"/>
    <property type="evidence" value="ECO:0007669"/>
    <property type="project" value="InterPro"/>
</dbReference>
<keyword evidence="2" id="KW-0805">Transcription regulation</keyword>